<protein>
    <recommendedName>
        <fullName evidence="7">Xylanolytic transcriptional activator regulatory domain-containing protein</fullName>
    </recommendedName>
</protein>
<evidence type="ECO:0000256" key="3">
    <source>
        <dbReference type="ARBA" id="ARBA00023015"/>
    </source>
</evidence>
<feature type="compositionally biased region" description="Polar residues" evidence="6">
    <location>
        <begin position="1"/>
        <end position="13"/>
    </location>
</feature>
<dbReference type="InterPro" id="IPR007219">
    <property type="entry name" value="XnlR_reg_dom"/>
</dbReference>
<evidence type="ECO:0000256" key="1">
    <source>
        <dbReference type="ARBA" id="ARBA00004123"/>
    </source>
</evidence>
<dbReference type="GO" id="GO:0005634">
    <property type="term" value="C:nucleus"/>
    <property type="evidence" value="ECO:0007669"/>
    <property type="project" value="UniProtKB-SubCell"/>
</dbReference>
<keyword evidence="4" id="KW-0804">Transcription</keyword>
<sequence length="586" mass="65956">MTLPFPSSTTASTEHPVDGHPLPPLRDRLHLVVDFFRHIHPIPFYAFLQEEAIVQRCLEETIDEALIYSICAISALLLGYSKYHPTATANWVARVENGIWANLEHPTIFKIQALALVVQYHIITGNFQRGFLLFSLTARFATALRLTYERTDLSPLAQEIRRRLMWSLVIMDGHFAIGLPECELCPYDTVHLRLPRPEEAFNADHISDADPTASLDLDGVGEGGLLAVHIQQYKIRRDLLRFRRELDISTQPALRIDMIVDEFVNALQRILPQRYSTTELQRYSRSRWVSRYLSIHVAWHQCHCDAYRLFLTGYKESAPATMITNVPENYVANAVTSCLQHARAIISILHDASNLNPRLQVACIDLAICGYHASRLLLFISRSSQNPPHTGIAVSDALEQTDSSLRIMRQLHSTYAIPQLLIKELEGVIQSVITGQEQGSGDSSDLDEETGQRQPRYARVAKRRQALGSHSILRRARFLDDSAHAAQRSVAPNQDHAANWAGVSQQRPSQTPGSLGLQWQQSVGEPVTSGVPSTGYELVPNPGETMTELPQGMFDTTFFGPDFWAFWQQDEIGLDDPGLQMDGNYF</sequence>
<comment type="subcellular location">
    <subcellularLocation>
        <location evidence="1">Nucleus</location>
    </subcellularLocation>
</comment>
<evidence type="ECO:0000256" key="4">
    <source>
        <dbReference type="ARBA" id="ARBA00023163"/>
    </source>
</evidence>
<dbReference type="PANTHER" id="PTHR47338">
    <property type="entry name" value="ZN(II)2CYS6 TRANSCRIPTION FACTOR (EUROFUNG)-RELATED"/>
    <property type="match status" value="1"/>
</dbReference>
<dbReference type="EMBL" id="NIZV01000051">
    <property type="protein sequence ID" value="RSM15185.1"/>
    <property type="molecule type" value="Genomic_DNA"/>
</dbReference>
<gene>
    <name evidence="8" type="ORF">CDV31_005119</name>
</gene>
<evidence type="ECO:0000256" key="2">
    <source>
        <dbReference type="ARBA" id="ARBA00022723"/>
    </source>
</evidence>
<dbReference type="GO" id="GO:0003677">
    <property type="term" value="F:DNA binding"/>
    <property type="evidence" value="ECO:0007669"/>
    <property type="project" value="InterPro"/>
</dbReference>
<reference evidence="8 9" key="1">
    <citation type="submission" date="2017-06" db="EMBL/GenBank/DDBJ databases">
        <title>Cmopartive genomic analysis of Ambrosia Fusariam Clade fungi.</title>
        <authorList>
            <person name="Stajich J.E."/>
            <person name="Carrillo J."/>
            <person name="Kijimoto T."/>
            <person name="Eskalen A."/>
            <person name="O'Donnell K."/>
            <person name="Kasson M."/>
        </authorList>
    </citation>
    <scope>NUCLEOTIDE SEQUENCE [LARGE SCALE GENOMIC DNA]</scope>
    <source>
        <strain evidence="8 9">NRRL 20438</strain>
    </source>
</reference>
<feature type="domain" description="Xylanolytic transcriptional activator regulatory" evidence="7">
    <location>
        <begin position="35"/>
        <end position="207"/>
    </location>
</feature>
<dbReference type="GO" id="GO:0006351">
    <property type="term" value="P:DNA-templated transcription"/>
    <property type="evidence" value="ECO:0007669"/>
    <property type="project" value="InterPro"/>
</dbReference>
<dbReference type="Pfam" id="PF04082">
    <property type="entry name" value="Fungal_trans"/>
    <property type="match status" value="1"/>
</dbReference>
<evidence type="ECO:0000313" key="9">
    <source>
        <dbReference type="Proteomes" id="UP000288429"/>
    </source>
</evidence>
<comment type="caution">
    <text evidence="8">The sequence shown here is derived from an EMBL/GenBank/DDBJ whole genome shotgun (WGS) entry which is preliminary data.</text>
</comment>
<evidence type="ECO:0000313" key="8">
    <source>
        <dbReference type="EMBL" id="RSM15185.1"/>
    </source>
</evidence>
<feature type="region of interest" description="Disordered" evidence="6">
    <location>
        <begin position="1"/>
        <end position="21"/>
    </location>
</feature>
<dbReference type="CDD" id="cd12148">
    <property type="entry name" value="fungal_TF_MHR"/>
    <property type="match status" value="1"/>
</dbReference>
<dbReference type="AlphaFoldDB" id="A0A428ULL2"/>
<name>A0A428ULL2_9HYPO</name>
<accession>A0A428ULL2</accession>
<evidence type="ECO:0000259" key="7">
    <source>
        <dbReference type="Pfam" id="PF04082"/>
    </source>
</evidence>
<organism evidence="8 9">
    <name type="scientific">Fusarium ambrosium</name>
    <dbReference type="NCBI Taxonomy" id="131363"/>
    <lineage>
        <taxon>Eukaryota</taxon>
        <taxon>Fungi</taxon>
        <taxon>Dikarya</taxon>
        <taxon>Ascomycota</taxon>
        <taxon>Pezizomycotina</taxon>
        <taxon>Sordariomycetes</taxon>
        <taxon>Hypocreomycetidae</taxon>
        <taxon>Hypocreales</taxon>
        <taxon>Nectriaceae</taxon>
        <taxon>Fusarium</taxon>
        <taxon>Fusarium solani species complex</taxon>
    </lineage>
</organism>
<dbReference type="GO" id="GO:0000981">
    <property type="term" value="F:DNA-binding transcription factor activity, RNA polymerase II-specific"/>
    <property type="evidence" value="ECO:0007669"/>
    <property type="project" value="InterPro"/>
</dbReference>
<dbReference type="Proteomes" id="UP000288429">
    <property type="component" value="Unassembled WGS sequence"/>
</dbReference>
<keyword evidence="5" id="KW-0539">Nucleus</keyword>
<feature type="region of interest" description="Disordered" evidence="6">
    <location>
        <begin position="436"/>
        <end position="465"/>
    </location>
</feature>
<dbReference type="GO" id="GO:0008270">
    <property type="term" value="F:zinc ion binding"/>
    <property type="evidence" value="ECO:0007669"/>
    <property type="project" value="InterPro"/>
</dbReference>
<keyword evidence="2" id="KW-0479">Metal-binding</keyword>
<proteinExistence type="predicted"/>
<dbReference type="PANTHER" id="PTHR47338:SF7">
    <property type="entry name" value="ZN(II)2CYS6 TRANSCRIPTION FACTOR (EUROFUNG)"/>
    <property type="match status" value="1"/>
</dbReference>
<evidence type="ECO:0000256" key="6">
    <source>
        <dbReference type="SAM" id="MobiDB-lite"/>
    </source>
</evidence>
<keyword evidence="9" id="KW-1185">Reference proteome</keyword>
<dbReference type="InterPro" id="IPR050815">
    <property type="entry name" value="TF_fung"/>
</dbReference>
<keyword evidence="3" id="KW-0805">Transcription regulation</keyword>
<evidence type="ECO:0000256" key="5">
    <source>
        <dbReference type="ARBA" id="ARBA00023242"/>
    </source>
</evidence>